<name>A0A7K1YCV8_9SPHI</name>
<organism evidence="1 2">
    <name type="scientific">Hufsiella arboris</name>
    <dbReference type="NCBI Taxonomy" id="2695275"/>
    <lineage>
        <taxon>Bacteria</taxon>
        <taxon>Pseudomonadati</taxon>
        <taxon>Bacteroidota</taxon>
        <taxon>Sphingobacteriia</taxon>
        <taxon>Sphingobacteriales</taxon>
        <taxon>Sphingobacteriaceae</taxon>
        <taxon>Hufsiella</taxon>
    </lineage>
</organism>
<accession>A0A7K1YCV8</accession>
<protein>
    <submittedName>
        <fullName evidence="1">Uncharacterized protein</fullName>
    </submittedName>
</protein>
<proteinExistence type="predicted"/>
<dbReference type="Proteomes" id="UP000466586">
    <property type="component" value="Unassembled WGS sequence"/>
</dbReference>
<reference evidence="1 2" key="1">
    <citation type="submission" date="2019-11" db="EMBL/GenBank/DDBJ databases">
        <title>Pedobacter sp. HMF7647 Genome sequencing and assembly.</title>
        <authorList>
            <person name="Kang H."/>
            <person name="Kim H."/>
            <person name="Joh K."/>
        </authorList>
    </citation>
    <scope>NUCLEOTIDE SEQUENCE [LARGE SCALE GENOMIC DNA]</scope>
    <source>
        <strain evidence="1 2">HMF7647</strain>
    </source>
</reference>
<evidence type="ECO:0000313" key="1">
    <source>
        <dbReference type="EMBL" id="MXV52416.1"/>
    </source>
</evidence>
<evidence type="ECO:0000313" key="2">
    <source>
        <dbReference type="Proteomes" id="UP000466586"/>
    </source>
</evidence>
<dbReference type="EMBL" id="WVHT01000007">
    <property type="protein sequence ID" value="MXV52416.1"/>
    <property type="molecule type" value="Genomic_DNA"/>
</dbReference>
<sequence>MQHTLQEIKKELKHLNATDLAEICLRMSKYKKENKELISYLLFDASDPMQFAETVKSELKVEFENINKHYYYSVKSLRKILRLLNRYAKYTADKQVETELLLWFAGNFLIYTDTRSSHKPLRLIFTRQLEKIKKVIAKLPEDLQFDYSQEYELLLDNAQNNLKSFYKKDFML</sequence>
<comment type="caution">
    <text evidence="1">The sequence shown here is derived from an EMBL/GenBank/DDBJ whole genome shotgun (WGS) entry which is preliminary data.</text>
</comment>
<keyword evidence="2" id="KW-1185">Reference proteome</keyword>
<dbReference type="RefSeq" id="WP_160845584.1">
    <property type="nucleotide sequence ID" value="NZ_WVHT01000007.1"/>
</dbReference>
<gene>
    <name evidence="1" type="ORF">GS399_15685</name>
</gene>
<dbReference type="AlphaFoldDB" id="A0A7K1YCV8"/>